<evidence type="ECO:0000256" key="1">
    <source>
        <dbReference type="SAM" id="MobiDB-lite"/>
    </source>
</evidence>
<keyword evidence="3" id="KW-1185">Reference proteome</keyword>
<evidence type="ECO:0000313" key="3">
    <source>
        <dbReference type="Proteomes" id="UP001627154"/>
    </source>
</evidence>
<protein>
    <submittedName>
        <fullName evidence="2">Uncharacterized protein</fullName>
    </submittedName>
</protein>
<comment type="caution">
    <text evidence="2">The sequence shown here is derived from an EMBL/GenBank/DDBJ whole genome shotgun (WGS) entry which is preliminary data.</text>
</comment>
<feature type="region of interest" description="Disordered" evidence="1">
    <location>
        <begin position="1"/>
        <end position="42"/>
    </location>
</feature>
<reference evidence="2 3" key="1">
    <citation type="journal article" date="2024" name="bioRxiv">
        <title>A reference genome for Trichogramma kaykai: A tiny desert-dwelling parasitoid wasp with competing sex-ratio distorters.</title>
        <authorList>
            <person name="Culotta J."/>
            <person name="Lindsey A.R."/>
        </authorList>
    </citation>
    <scope>NUCLEOTIDE SEQUENCE [LARGE SCALE GENOMIC DNA]</scope>
    <source>
        <strain evidence="2 3">KSX58</strain>
    </source>
</reference>
<proteinExistence type="predicted"/>
<name>A0ABD2WCN5_9HYME</name>
<gene>
    <name evidence="2" type="ORF">TKK_014434</name>
</gene>
<evidence type="ECO:0000313" key="2">
    <source>
        <dbReference type="EMBL" id="KAL3390706.1"/>
    </source>
</evidence>
<dbReference type="Proteomes" id="UP001627154">
    <property type="component" value="Unassembled WGS sequence"/>
</dbReference>
<feature type="compositionally biased region" description="Basic residues" evidence="1">
    <location>
        <begin position="13"/>
        <end position="27"/>
    </location>
</feature>
<accession>A0ABD2WCN5</accession>
<organism evidence="2 3">
    <name type="scientific">Trichogramma kaykai</name>
    <dbReference type="NCBI Taxonomy" id="54128"/>
    <lineage>
        <taxon>Eukaryota</taxon>
        <taxon>Metazoa</taxon>
        <taxon>Ecdysozoa</taxon>
        <taxon>Arthropoda</taxon>
        <taxon>Hexapoda</taxon>
        <taxon>Insecta</taxon>
        <taxon>Pterygota</taxon>
        <taxon>Neoptera</taxon>
        <taxon>Endopterygota</taxon>
        <taxon>Hymenoptera</taxon>
        <taxon>Apocrita</taxon>
        <taxon>Proctotrupomorpha</taxon>
        <taxon>Chalcidoidea</taxon>
        <taxon>Trichogrammatidae</taxon>
        <taxon>Trichogramma</taxon>
    </lineage>
</organism>
<dbReference type="AlphaFoldDB" id="A0ABD2WCN5"/>
<sequence length="81" mass="9100">MSNSDDPTEKIVFKKKNKNKCLRQRKKSSSDSEQEDPEISSKLEELKTIQKIRERQKGVDIVTLALGETAPKDPIAASINS</sequence>
<dbReference type="EMBL" id="JBJJXI010000116">
    <property type="protein sequence ID" value="KAL3390706.1"/>
    <property type="molecule type" value="Genomic_DNA"/>
</dbReference>